<comment type="similarity">
    <text evidence="5">Belongs to the DEAD box helicase family.</text>
</comment>
<dbReference type="SUPFAM" id="SSF52540">
    <property type="entry name" value="P-loop containing nucleoside triphosphate hydrolases"/>
    <property type="match status" value="1"/>
</dbReference>
<evidence type="ECO:0000256" key="6">
    <source>
        <dbReference type="PROSITE-ProRule" id="PRU00552"/>
    </source>
</evidence>
<dbReference type="Pfam" id="PF00271">
    <property type="entry name" value="Helicase_C"/>
    <property type="match status" value="1"/>
</dbReference>
<evidence type="ECO:0000259" key="10">
    <source>
        <dbReference type="PROSITE" id="PS51195"/>
    </source>
</evidence>
<evidence type="ECO:0000256" key="3">
    <source>
        <dbReference type="ARBA" id="ARBA00022806"/>
    </source>
</evidence>
<dbReference type="Gene3D" id="3.40.50.300">
    <property type="entry name" value="P-loop containing nucleotide triphosphate hydrolases"/>
    <property type="match status" value="2"/>
</dbReference>
<dbReference type="SMART" id="SM00490">
    <property type="entry name" value="HELICc"/>
    <property type="match status" value="1"/>
</dbReference>
<dbReference type="InterPro" id="IPR001650">
    <property type="entry name" value="Helicase_C-like"/>
</dbReference>
<dbReference type="InterPro" id="IPR050079">
    <property type="entry name" value="DEAD_box_RNA_helicase"/>
</dbReference>
<evidence type="ECO:0000256" key="5">
    <source>
        <dbReference type="ARBA" id="ARBA00038437"/>
    </source>
</evidence>
<keyword evidence="3 11" id="KW-0347">Helicase</keyword>
<evidence type="ECO:0000256" key="7">
    <source>
        <dbReference type="SAM" id="MobiDB-lite"/>
    </source>
</evidence>
<dbReference type="PANTHER" id="PTHR47959:SF13">
    <property type="entry name" value="ATP-DEPENDENT RNA HELICASE RHLE"/>
    <property type="match status" value="1"/>
</dbReference>
<keyword evidence="1" id="KW-0547">Nucleotide-binding</keyword>
<evidence type="ECO:0000313" key="12">
    <source>
        <dbReference type="Proteomes" id="UP000307602"/>
    </source>
</evidence>
<accession>A0A4S1DRP9</accession>
<dbReference type="PROSITE" id="PS51195">
    <property type="entry name" value="Q_MOTIF"/>
    <property type="match status" value="1"/>
</dbReference>
<dbReference type="CDD" id="cd18787">
    <property type="entry name" value="SF2_C_DEAD"/>
    <property type="match status" value="1"/>
</dbReference>
<evidence type="ECO:0000259" key="8">
    <source>
        <dbReference type="PROSITE" id="PS51192"/>
    </source>
</evidence>
<keyword evidence="4" id="KW-0067">ATP-binding</keyword>
<evidence type="ECO:0000256" key="4">
    <source>
        <dbReference type="ARBA" id="ARBA00022840"/>
    </source>
</evidence>
<keyword evidence="12" id="KW-1185">Reference proteome</keyword>
<reference evidence="11 12" key="1">
    <citation type="submission" date="2019-04" db="EMBL/GenBank/DDBJ databases">
        <authorList>
            <person name="Liu A."/>
        </authorList>
    </citation>
    <scope>NUCLEOTIDE SEQUENCE [LARGE SCALE GENOMIC DNA]</scope>
    <source>
        <strain evidence="11 12">RZ03</strain>
    </source>
</reference>
<dbReference type="EMBL" id="SRSO01000038">
    <property type="protein sequence ID" value="TGV00616.1"/>
    <property type="molecule type" value="Genomic_DNA"/>
</dbReference>
<dbReference type="AlphaFoldDB" id="A0A4S1DRP9"/>
<dbReference type="InterPro" id="IPR011545">
    <property type="entry name" value="DEAD/DEAH_box_helicase_dom"/>
</dbReference>
<evidence type="ECO:0000259" key="9">
    <source>
        <dbReference type="PROSITE" id="PS51194"/>
    </source>
</evidence>
<dbReference type="InterPro" id="IPR014001">
    <property type="entry name" value="Helicase_ATP-bd"/>
</dbReference>
<dbReference type="PROSITE" id="PS51192">
    <property type="entry name" value="HELICASE_ATP_BIND_1"/>
    <property type="match status" value="1"/>
</dbReference>
<dbReference type="InterPro" id="IPR027417">
    <property type="entry name" value="P-loop_NTPase"/>
</dbReference>
<sequence>MSFKDLQLNRPILRAIAETGYDEPTLVQEKTIPLVLNKKDVIVSAQTGTGKTASFALPILQLLFDKQDASKKGKKIRALIVSPTRELAIQIGENFKNYSTYTNLRTTVVYGGTSIEPQIDILKKGVDILIATPGRLLDLHKQDIVNLDYVETLVLDEADLMLDMGFIDDVKKIERLCTKEKQTLLFSATIPYKVEQLANTILKIPERVEVAPNSSTSKNINQVLYYVPKRNKIELCLHLLRNTIKGSILIFRRTKFGVEKLEQTLLKNGYKVDSIHGDKSQNLRQEALKNFKSNNVNILIATDVAARGIDINNLDAVINFDLPNVPETYVHRIGRTARAGNTGASYSFCSADEKNYVKTIQQLIQIQIDVIEDHPYPLDPKAKPIIHKSKKAGSKYKKGRKSEASKKKKKRWY</sequence>
<dbReference type="Pfam" id="PF00270">
    <property type="entry name" value="DEAD"/>
    <property type="match status" value="1"/>
</dbReference>
<dbReference type="OrthoDB" id="9785240at2"/>
<organism evidence="11 12">
    <name type="scientific">Flavivirga rizhaonensis</name>
    <dbReference type="NCBI Taxonomy" id="2559571"/>
    <lineage>
        <taxon>Bacteria</taxon>
        <taxon>Pseudomonadati</taxon>
        <taxon>Bacteroidota</taxon>
        <taxon>Flavobacteriia</taxon>
        <taxon>Flavobacteriales</taxon>
        <taxon>Flavobacteriaceae</taxon>
        <taxon>Flavivirga</taxon>
    </lineage>
</organism>
<dbReference type="GO" id="GO:0005524">
    <property type="term" value="F:ATP binding"/>
    <property type="evidence" value="ECO:0007669"/>
    <property type="project" value="UniProtKB-KW"/>
</dbReference>
<feature type="region of interest" description="Disordered" evidence="7">
    <location>
        <begin position="379"/>
        <end position="413"/>
    </location>
</feature>
<feature type="short sequence motif" description="Q motif" evidence="6">
    <location>
        <begin position="1"/>
        <end position="29"/>
    </location>
</feature>
<dbReference type="SMART" id="SM00487">
    <property type="entry name" value="DEXDc"/>
    <property type="match status" value="1"/>
</dbReference>
<keyword evidence="2" id="KW-0378">Hydrolase</keyword>
<dbReference type="GO" id="GO:0003676">
    <property type="term" value="F:nucleic acid binding"/>
    <property type="evidence" value="ECO:0007669"/>
    <property type="project" value="InterPro"/>
</dbReference>
<name>A0A4S1DRP9_9FLAO</name>
<dbReference type="RefSeq" id="WP_135878785.1">
    <property type="nucleotide sequence ID" value="NZ_SRSO01000038.1"/>
</dbReference>
<dbReference type="PROSITE" id="PS51194">
    <property type="entry name" value="HELICASE_CTER"/>
    <property type="match status" value="1"/>
</dbReference>
<dbReference type="PANTHER" id="PTHR47959">
    <property type="entry name" value="ATP-DEPENDENT RNA HELICASE RHLE-RELATED"/>
    <property type="match status" value="1"/>
</dbReference>
<feature type="compositionally biased region" description="Basic residues" evidence="7">
    <location>
        <begin position="384"/>
        <end position="413"/>
    </location>
</feature>
<feature type="domain" description="DEAD-box RNA helicase Q" evidence="10">
    <location>
        <begin position="1"/>
        <end position="29"/>
    </location>
</feature>
<dbReference type="CDD" id="cd00268">
    <property type="entry name" value="DEADc"/>
    <property type="match status" value="1"/>
</dbReference>
<evidence type="ECO:0000313" key="11">
    <source>
        <dbReference type="EMBL" id="TGV00616.1"/>
    </source>
</evidence>
<dbReference type="GO" id="GO:0005829">
    <property type="term" value="C:cytosol"/>
    <property type="evidence" value="ECO:0007669"/>
    <property type="project" value="TreeGrafter"/>
</dbReference>
<dbReference type="GO" id="GO:0016787">
    <property type="term" value="F:hydrolase activity"/>
    <property type="evidence" value="ECO:0007669"/>
    <property type="project" value="UniProtKB-KW"/>
</dbReference>
<feature type="domain" description="Helicase ATP-binding" evidence="8">
    <location>
        <begin position="32"/>
        <end position="208"/>
    </location>
</feature>
<comment type="caution">
    <text evidence="11">The sequence shown here is derived from an EMBL/GenBank/DDBJ whole genome shotgun (WGS) entry which is preliminary data.</text>
</comment>
<proteinExistence type="inferred from homology"/>
<evidence type="ECO:0000256" key="2">
    <source>
        <dbReference type="ARBA" id="ARBA00022801"/>
    </source>
</evidence>
<feature type="domain" description="Helicase C-terminal" evidence="9">
    <location>
        <begin position="219"/>
        <end position="379"/>
    </location>
</feature>
<dbReference type="InterPro" id="IPR014014">
    <property type="entry name" value="RNA_helicase_DEAD_Q_motif"/>
</dbReference>
<dbReference type="Proteomes" id="UP000307602">
    <property type="component" value="Unassembled WGS sequence"/>
</dbReference>
<protein>
    <submittedName>
        <fullName evidence="11">DEAD/DEAH box helicase</fullName>
    </submittedName>
</protein>
<evidence type="ECO:0000256" key="1">
    <source>
        <dbReference type="ARBA" id="ARBA00022741"/>
    </source>
</evidence>
<dbReference type="InterPro" id="IPR044742">
    <property type="entry name" value="DEAD/DEAH_RhlB"/>
</dbReference>
<gene>
    <name evidence="11" type="ORF">EM932_18960</name>
</gene>
<dbReference type="GO" id="GO:0003724">
    <property type="term" value="F:RNA helicase activity"/>
    <property type="evidence" value="ECO:0007669"/>
    <property type="project" value="InterPro"/>
</dbReference>